<dbReference type="AlphaFoldDB" id="D6W4P0"/>
<accession>D6W4P0</accession>
<proteinExistence type="evidence at transcript level"/>
<sequence>MNEPGSKGKWLMGWSGGGGKGLEANRKKNHVYFCTRYLPQRDCEASDTANTRRHQ</sequence>
<reference evidence="1" key="1">
    <citation type="submission" date="2010-06" db="EMBL/GenBank/DDBJ databases">
        <authorList>
            <person name="Carlson J."/>
            <person name="Booth B."/>
            <person name="Frise E."/>
            <person name="Sandler J."/>
            <person name="Wan K."/>
            <person name="Yu C."/>
            <person name="Celniker S."/>
        </authorList>
    </citation>
    <scope>NUCLEOTIDE SEQUENCE</scope>
</reference>
<dbReference type="EMBL" id="BT124940">
    <property type="protein sequence ID" value="ADI32778.1"/>
    <property type="molecule type" value="mRNA"/>
</dbReference>
<evidence type="ECO:0000313" key="1">
    <source>
        <dbReference type="EMBL" id="ADI32778.1"/>
    </source>
</evidence>
<protein>
    <submittedName>
        <fullName evidence="1">MIP22355p</fullName>
    </submittedName>
</protein>
<organism evidence="1">
    <name type="scientific">Drosophila melanogaster</name>
    <name type="common">Fruit fly</name>
    <dbReference type="NCBI Taxonomy" id="7227"/>
    <lineage>
        <taxon>Eukaryota</taxon>
        <taxon>Metazoa</taxon>
        <taxon>Ecdysozoa</taxon>
        <taxon>Arthropoda</taxon>
        <taxon>Hexapoda</taxon>
        <taxon>Insecta</taxon>
        <taxon>Pterygota</taxon>
        <taxon>Neoptera</taxon>
        <taxon>Endopterygota</taxon>
        <taxon>Diptera</taxon>
        <taxon>Brachycera</taxon>
        <taxon>Muscomorpha</taxon>
        <taxon>Ephydroidea</taxon>
        <taxon>Drosophilidae</taxon>
        <taxon>Drosophila</taxon>
        <taxon>Sophophora</taxon>
    </lineage>
</organism>
<name>D6W4P0_DROME</name>